<name>A0AA40BC63_9PEZI</name>
<feature type="non-terminal residue" evidence="1">
    <location>
        <position position="154"/>
    </location>
</feature>
<protein>
    <submittedName>
        <fullName evidence="1">Uncharacterized protein</fullName>
    </submittedName>
</protein>
<feature type="non-terminal residue" evidence="1">
    <location>
        <position position="1"/>
    </location>
</feature>
<evidence type="ECO:0000313" key="1">
    <source>
        <dbReference type="EMBL" id="KAK0731429.1"/>
    </source>
</evidence>
<comment type="caution">
    <text evidence="1">The sequence shown here is derived from an EMBL/GenBank/DDBJ whole genome shotgun (WGS) entry which is preliminary data.</text>
</comment>
<sequence length="154" mass="17974">GIDVALRNLNQEATASLNVFQNFVQGFEDQIQPLKSWVEDYTLDAIWKDKVKDKFREQREKDRFVGVAERLSFCRDAVKDAIAKARSFTPARREKYNIERQIWTAKKALVYCDALVDLARRAIEERVASRQLVDELGETKDLLHSKRQPWICES</sequence>
<organism evidence="1 2">
    <name type="scientific">Lasiosphaeris hirsuta</name>
    <dbReference type="NCBI Taxonomy" id="260670"/>
    <lineage>
        <taxon>Eukaryota</taxon>
        <taxon>Fungi</taxon>
        <taxon>Dikarya</taxon>
        <taxon>Ascomycota</taxon>
        <taxon>Pezizomycotina</taxon>
        <taxon>Sordariomycetes</taxon>
        <taxon>Sordariomycetidae</taxon>
        <taxon>Sordariales</taxon>
        <taxon>Lasiosphaeriaceae</taxon>
        <taxon>Lasiosphaeris</taxon>
    </lineage>
</organism>
<dbReference type="AlphaFoldDB" id="A0AA40BC63"/>
<evidence type="ECO:0000313" key="2">
    <source>
        <dbReference type="Proteomes" id="UP001172102"/>
    </source>
</evidence>
<dbReference type="EMBL" id="JAUKUA010000001">
    <property type="protein sequence ID" value="KAK0731429.1"/>
    <property type="molecule type" value="Genomic_DNA"/>
</dbReference>
<dbReference type="Proteomes" id="UP001172102">
    <property type="component" value="Unassembled WGS sequence"/>
</dbReference>
<keyword evidence="2" id="KW-1185">Reference proteome</keyword>
<proteinExistence type="predicted"/>
<accession>A0AA40BC63</accession>
<reference evidence="1" key="1">
    <citation type="submission" date="2023-06" db="EMBL/GenBank/DDBJ databases">
        <title>Genome-scale phylogeny and comparative genomics of the fungal order Sordariales.</title>
        <authorList>
            <consortium name="Lawrence Berkeley National Laboratory"/>
            <person name="Hensen N."/>
            <person name="Bonometti L."/>
            <person name="Westerberg I."/>
            <person name="Brannstrom I.O."/>
            <person name="Guillou S."/>
            <person name="Cros-Aarteil S."/>
            <person name="Calhoun S."/>
            <person name="Haridas S."/>
            <person name="Kuo A."/>
            <person name="Mondo S."/>
            <person name="Pangilinan J."/>
            <person name="Riley R."/>
            <person name="Labutti K."/>
            <person name="Andreopoulos B."/>
            <person name="Lipzen A."/>
            <person name="Chen C."/>
            <person name="Yanf M."/>
            <person name="Daum C."/>
            <person name="Ng V."/>
            <person name="Clum A."/>
            <person name="Steindorff A."/>
            <person name="Ohm R."/>
            <person name="Martin F."/>
            <person name="Silar P."/>
            <person name="Natvig D."/>
            <person name="Lalanne C."/>
            <person name="Gautier V."/>
            <person name="Ament-Velasquez S.L."/>
            <person name="Kruys A."/>
            <person name="Hutchinson M.I."/>
            <person name="Powell A.J."/>
            <person name="Barry K."/>
            <person name="Miller A.N."/>
            <person name="Grigoriev I.V."/>
            <person name="Debuchy R."/>
            <person name="Gladieux P."/>
            <person name="Thoren M.H."/>
            <person name="Johannesson H."/>
        </authorList>
    </citation>
    <scope>NUCLEOTIDE SEQUENCE</scope>
    <source>
        <strain evidence="1">SMH4607-1</strain>
    </source>
</reference>
<gene>
    <name evidence="1" type="ORF">B0H67DRAFT_456261</name>
</gene>